<feature type="transmembrane region" description="Helical" evidence="1">
    <location>
        <begin position="49"/>
        <end position="70"/>
    </location>
</feature>
<gene>
    <name evidence="2" type="ORF">HNV28_37205</name>
</gene>
<reference evidence="2 3" key="1">
    <citation type="submission" date="2020-05" db="EMBL/GenBank/DDBJ databases">
        <authorList>
            <person name="Whitworth D."/>
        </authorList>
    </citation>
    <scope>NUCLEOTIDE SEQUENCE [LARGE SCALE GENOMIC DNA]</scope>
    <source>
        <strain evidence="2 3">AM005</strain>
    </source>
</reference>
<evidence type="ECO:0000256" key="1">
    <source>
        <dbReference type="SAM" id="Phobius"/>
    </source>
</evidence>
<dbReference type="EMBL" id="JABFNT010000264">
    <property type="protein sequence ID" value="NOJ83885.1"/>
    <property type="molecule type" value="Genomic_DNA"/>
</dbReference>
<feature type="transmembrane region" description="Helical" evidence="1">
    <location>
        <begin position="76"/>
        <end position="97"/>
    </location>
</feature>
<evidence type="ECO:0000313" key="3">
    <source>
        <dbReference type="Proteomes" id="UP000533080"/>
    </source>
</evidence>
<name>A0A7Y4IRY3_MYXXA</name>
<dbReference type="Proteomes" id="UP000533080">
    <property type="component" value="Unassembled WGS sequence"/>
</dbReference>
<evidence type="ECO:0000313" key="2">
    <source>
        <dbReference type="EMBL" id="NOJ83885.1"/>
    </source>
</evidence>
<keyword evidence="1" id="KW-1133">Transmembrane helix</keyword>
<feature type="transmembrane region" description="Helical" evidence="1">
    <location>
        <begin position="20"/>
        <end position="42"/>
    </location>
</feature>
<keyword evidence="1" id="KW-0812">Transmembrane</keyword>
<organism evidence="2 3">
    <name type="scientific">Myxococcus xanthus</name>
    <dbReference type="NCBI Taxonomy" id="34"/>
    <lineage>
        <taxon>Bacteria</taxon>
        <taxon>Pseudomonadati</taxon>
        <taxon>Myxococcota</taxon>
        <taxon>Myxococcia</taxon>
        <taxon>Myxococcales</taxon>
        <taxon>Cystobacterineae</taxon>
        <taxon>Myxococcaceae</taxon>
        <taxon>Myxococcus</taxon>
    </lineage>
</organism>
<dbReference type="AlphaFoldDB" id="A0A7Y4IRY3"/>
<sequence length="112" mass="11893">MLNMCTPALQSVERVKGVDVPLLPLAILFAALALGCAATLLVHAFRRSVGTGVMVLLIPCYMLFYAFSQFEHRRKGLIVAGFMASTVLAAVFLGLGLHSLSALASRSPPTGF</sequence>
<protein>
    <submittedName>
        <fullName evidence="2">Uncharacterized protein</fullName>
    </submittedName>
</protein>
<proteinExistence type="predicted"/>
<comment type="caution">
    <text evidence="2">The sequence shown here is derived from an EMBL/GenBank/DDBJ whole genome shotgun (WGS) entry which is preliminary data.</text>
</comment>
<accession>A0A7Y4IRY3</accession>
<keyword evidence="1" id="KW-0472">Membrane</keyword>